<sequence>MTAIKVEHLHKTFRIPHQKRTTIFETLTGAFKPPTYETFHALTDINFIVEEGEALGIIGENGSGKSTLLKIIANILRPSAGSVTALKKLTPFLELGVGFQSDLTASENIKIYATIMGMQKKEINDKMDDILKFAGLENFRDTKLKNFSSGMQVRLAFSTAIQTDPEILLMDEVLAVGDMEFQQKCLDVLNEYRKKGITIVFVSHDLGAVRRFCDKVLLLNKGKQVAIGDPTEVIDKYVYAKVETSSSKNDEPESGENKVQNDQHGLTSHQITEKIAEIVDVKFYDKFDHANTNFNSLDPMKVRIFYNSKESIEDPVFGIALYSERGKHLFGTNTFLKNYPINSISGNGYIDLLIEKVPLQTGKFLMTVDLVQSKNYVPLDHKDKQYSFSIIPTGYEEGVLGLSCTWELSSERAA</sequence>
<dbReference type="CDD" id="cd10147">
    <property type="entry name" value="Wzt_C-like"/>
    <property type="match status" value="1"/>
</dbReference>
<dbReference type="InterPro" id="IPR003593">
    <property type="entry name" value="AAA+_ATPase"/>
</dbReference>
<evidence type="ECO:0000256" key="5">
    <source>
        <dbReference type="SAM" id="MobiDB-lite"/>
    </source>
</evidence>
<dbReference type="KEGG" id="mhor:MSHOH_3113"/>
<dbReference type="Pfam" id="PF14524">
    <property type="entry name" value="Wzt_C"/>
    <property type="match status" value="1"/>
</dbReference>
<keyword evidence="3" id="KW-0547">Nucleotide-binding</keyword>
<dbReference type="GO" id="GO:0005524">
    <property type="term" value="F:ATP binding"/>
    <property type="evidence" value="ECO:0007669"/>
    <property type="project" value="UniProtKB-KW"/>
</dbReference>
<feature type="domain" description="ABC transporter" evidence="6">
    <location>
        <begin position="4"/>
        <end position="246"/>
    </location>
</feature>
<dbReference type="InterPro" id="IPR003439">
    <property type="entry name" value="ABC_transporter-like_ATP-bd"/>
</dbReference>
<dbReference type="GO" id="GO:0016887">
    <property type="term" value="F:ATP hydrolysis activity"/>
    <property type="evidence" value="ECO:0007669"/>
    <property type="project" value="InterPro"/>
</dbReference>
<dbReference type="InterPro" id="IPR050683">
    <property type="entry name" value="Bact_Polysacc_Export_ATP-bd"/>
</dbReference>
<evidence type="ECO:0000256" key="4">
    <source>
        <dbReference type="ARBA" id="ARBA00022840"/>
    </source>
</evidence>
<proteinExistence type="inferred from homology"/>
<dbReference type="SUPFAM" id="SSF52540">
    <property type="entry name" value="P-loop containing nucleoside triphosphate hydrolases"/>
    <property type="match status" value="1"/>
</dbReference>
<dbReference type="PROSITE" id="PS00211">
    <property type="entry name" value="ABC_TRANSPORTER_1"/>
    <property type="match status" value="1"/>
</dbReference>
<feature type="region of interest" description="Disordered" evidence="5">
    <location>
        <begin position="245"/>
        <end position="267"/>
    </location>
</feature>
<evidence type="ECO:0000313" key="8">
    <source>
        <dbReference type="Proteomes" id="UP000033101"/>
    </source>
</evidence>
<dbReference type="Pfam" id="PF00005">
    <property type="entry name" value="ABC_tran"/>
    <property type="match status" value="1"/>
</dbReference>
<name>A0A0E3SEZ0_9EURY</name>
<organism evidence="7 8">
    <name type="scientific">Methanosarcina horonobensis HB-1 = JCM 15518</name>
    <dbReference type="NCBI Taxonomy" id="1434110"/>
    <lineage>
        <taxon>Archaea</taxon>
        <taxon>Methanobacteriati</taxon>
        <taxon>Methanobacteriota</taxon>
        <taxon>Stenosarchaea group</taxon>
        <taxon>Methanomicrobia</taxon>
        <taxon>Methanosarcinales</taxon>
        <taxon>Methanosarcinaceae</taxon>
        <taxon>Methanosarcina</taxon>
    </lineage>
</organism>
<dbReference type="Proteomes" id="UP000033101">
    <property type="component" value="Chromosome"/>
</dbReference>
<feature type="compositionally biased region" description="Basic and acidic residues" evidence="5">
    <location>
        <begin position="248"/>
        <end position="261"/>
    </location>
</feature>
<dbReference type="PATRIC" id="fig|1434110.4.peg.4010"/>
<evidence type="ECO:0000256" key="2">
    <source>
        <dbReference type="ARBA" id="ARBA00022448"/>
    </source>
</evidence>
<dbReference type="STRING" id="1434110.MSHOH_3113"/>
<evidence type="ECO:0000259" key="6">
    <source>
        <dbReference type="PROSITE" id="PS50893"/>
    </source>
</evidence>
<dbReference type="GO" id="GO:0016020">
    <property type="term" value="C:membrane"/>
    <property type="evidence" value="ECO:0007669"/>
    <property type="project" value="InterPro"/>
</dbReference>
<dbReference type="InterPro" id="IPR029439">
    <property type="entry name" value="Wzt_C"/>
</dbReference>
<dbReference type="InterPro" id="IPR015860">
    <property type="entry name" value="ABC_transpr_TagH-like"/>
</dbReference>
<dbReference type="CDD" id="cd03220">
    <property type="entry name" value="ABC_KpsT_Wzt"/>
    <property type="match status" value="1"/>
</dbReference>
<dbReference type="SMART" id="SM00382">
    <property type="entry name" value="AAA"/>
    <property type="match status" value="1"/>
</dbReference>
<dbReference type="GO" id="GO:0140359">
    <property type="term" value="F:ABC-type transporter activity"/>
    <property type="evidence" value="ECO:0007669"/>
    <property type="project" value="InterPro"/>
</dbReference>
<evidence type="ECO:0000256" key="3">
    <source>
        <dbReference type="ARBA" id="ARBA00022741"/>
    </source>
</evidence>
<dbReference type="PANTHER" id="PTHR46743">
    <property type="entry name" value="TEICHOIC ACIDS EXPORT ATP-BINDING PROTEIN TAGH"/>
    <property type="match status" value="1"/>
</dbReference>
<dbReference type="RefSeq" id="WP_048141348.1">
    <property type="nucleotide sequence ID" value="NZ_CP009516.1"/>
</dbReference>
<dbReference type="Gene3D" id="2.70.50.60">
    <property type="entry name" value="abc- transporter (atp binding component) like domain"/>
    <property type="match status" value="1"/>
</dbReference>
<reference evidence="7 8" key="1">
    <citation type="submission" date="2014-07" db="EMBL/GenBank/DDBJ databases">
        <title>Methanogenic archaea and the global carbon cycle.</title>
        <authorList>
            <person name="Henriksen J.R."/>
            <person name="Luke J."/>
            <person name="Reinhart S."/>
            <person name="Benedict M.N."/>
            <person name="Youngblut N.D."/>
            <person name="Metcalf M.E."/>
            <person name="Whitaker R.J."/>
            <person name="Metcalf W.W."/>
        </authorList>
    </citation>
    <scope>NUCLEOTIDE SEQUENCE [LARGE SCALE GENOMIC DNA]</scope>
    <source>
        <strain evidence="7 8">HB-1</strain>
    </source>
</reference>
<gene>
    <name evidence="7" type="ORF">MSHOH_3113</name>
</gene>
<dbReference type="GeneID" id="24832438"/>
<protein>
    <submittedName>
        <fullName evidence="7">ABC transporter</fullName>
    </submittedName>
</protein>
<dbReference type="EMBL" id="CP009516">
    <property type="protein sequence ID" value="AKB79596.1"/>
    <property type="molecule type" value="Genomic_DNA"/>
</dbReference>
<dbReference type="InterPro" id="IPR017871">
    <property type="entry name" value="ABC_transporter-like_CS"/>
</dbReference>
<keyword evidence="2" id="KW-0813">Transport</keyword>
<dbReference type="AlphaFoldDB" id="A0A0E3SEZ0"/>
<evidence type="ECO:0000313" key="7">
    <source>
        <dbReference type="EMBL" id="AKB79596.1"/>
    </source>
</evidence>
<keyword evidence="4" id="KW-0067">ATP-binding</keyword>
<evidence type="ECO:0000256" key="1">
    <source>
        <dbReference type="ARBA" id="ARBA00005417"/>
    </source>
</evidence>
<accession>A0A0E3SEZ0</accession>
<dbReference type="PANTHER" id="PTHR46743:SF2">
    <property type="entry name" value="TEICHOIC ACIDS EXPORT ATP-BINDING PROTEIN TAGH"/>
    <property type="match status" value="1"/>
</dbReference>
<comment type="similarity">
    <text evidence="1">Belongs to the ABC transporter superfamily.</text>
</comment>
<dbReference type="InterPro" id="IPR027417">
    <property type="entry name" value="P-loop_NTPase"/>
</dbReference>
<dbReference type="PROSITE" id="PS50893">
    <property type="entry name" value="ABC_TRANSPORTER_2"/>
    <property type="match status" value="1"/>
</dbReference>
<dbReference type="HOGENOM" id="CLU_000604_101_1_2"/>
<keyword evidence="8" id="KW-1185">Reference proteome</keyword>
<dbReference type="Gene3D" id="3.40.50.300">
    <property type="entry name" value="P-loop containing nucleotide triphosphate hydrolases"/>
    <property type="match status" value="1"/>
</dbReference>
<dbReference type="OrthoDB" id="40048at2157"/>